<proteinExistence type="predicted"/>
<feature type="compositionally biased region" description="Basic residues" evidence="1">
    <location>
        <begin position="15"/>
        <end position="25"/>
    </location>
</feature>
<organism evidence="2">
    <name type="scientific">Anguilla anguilla</name>
    <name type="common">European freshwater eel</name>
    <name type="synonym">Muraena anguilla</name>
    <dbReference type="NCBI Taxonomy" id="7936"/>
    <lineage>
        <taxon>Eukaryota</taxon>
        <taxon>Metazoa</taxon>
        <taxon>Chordata</taxon>
        <taxon>Craniata</taxon>
        <taxon>Vertebrata</taxon>
        <taxon>Euteleostomi</taxon>
        <taxon>Actinopterygii</taxon>
        <taxon>Neopterygii</taxon>
        <taxon>Teleostei</taxon>
        <taxon>Anguilliformes</taxon>
        <taxon>Anguillidae</taxon>
        <taxon>Anguilla</taxon>
    </lineage>
</organism>
<evidence type="ECO:0000313" key="2">
    <source>
        <dbReference type="EMBL" id="JAH52241.1"/>
    </source>
</evidence>
<protein>
    <submittedName>
        <fullName evidence="2">Uncharacterized protein</fullName>
    </submittedName>
</protein>
<evidence type="ECO:0000256" key="1">
    <source>
        <dbReference type="SAM" id="MobiDB-lite"/>
    </source>
</evidence>
<dbReference type="EMBL" id="GBXM01056336">
    <property type="protein sequence ID" value="JAH52241.1"/>
    <property type="molecule type" value="Transcribed_RNA"/>
</dbReference>
<sequence length="25" mass="3146">MRQTSWRTARCDTSKRKRANWKKHI</sequence>
<reference evidence="2" key="2">
    <citation type="journal article" date="2015" name="Fish Shellfish Immunol.">
        <title>Early steps in the European eel (Anguilla anguilla)-Vibrio vulnificus interaction in the gills: Role of the RtxA13 toxin.</title>
        <authorList>
            <person name="Callol A."/>
            <person name="Pajuelo D."/>
            <person name="Ebbesson L."/>
            <person name="Teles M."/>
            <person name="MacKenzie S."/>
            <person name="Amaro C."/>
        </authorList>
    </citation>
    <scope>NUCLEOTIDE SEQUENCE</scope>
</reference>
<feature type="region of interest" description="Disordered" evidence="1">
    <location>
        <begin position="1"/>
        <end position="25"/>
    </location>
</feature>
<dbReference type="AlphaFoldDB" id="A0A0E9TF85"/>
<reference evidence="2" key="1">
    <citation type="submission" date="2014-11" db="EMBL/GenBank/DDBJ databases">
        <authorList>
            <person name="Amaro Gonzalez C."/>
        </authorList>
    </citation>
    <scope>NUCLEOTIDE SEQUENCE</scope>
</reference>
<accession>A0A0E9TF85</accession>
<name>A0A0E9TF85_ANGAN</name>